<keyword evidence="1" id="KW-0640">Prion</keyword>
<keyword evidence="2" id="KW-1185">Reference proteome</keyword>
<organism evidence="1 2">
    <name type="scientific">Hypoxylon rubiginosum</name>
    <dbReference type="NCBI Taxonomy" id="110542"/>
    <lineage>
        <taxon>Eukaryota</taxon>
        <taxon>Fungi</taxon>
        <taxon>Dikarya</taxon>
        <taxon>Ascomycota</taxon>
        <taxon>Pezizomycotina</taxon>
        <taxon>Sordariomycetes</taxon>
        <taxon>Xylariomycetidae</taxon>
        <taxon>Xylariales</taxon>
        <taxon>Hypoxylaceae</taxon>
        <taxon>Hypoxylon</taxon>
    </lineage>
</organism>
<keyword evidence="1" id="KW-0034">Amyloid</keyword>
<accession>A0ACC0CK50</accession>
<sequence length="668" mass="76701">MADPLSPLGLGIGALSLLLQFTDECVKWYKYFTEAIQMSENHRYFRVRIQVEQQRFLSFAMEGGLLYEDRRICTTLQVNHIVLRDVLLQVKSLFEQFEEKNKKYGKLVSQENVSWDDRGEPRTNLMELLSVASIAPTGMGKAVEDKQRLSLSEGIRKLGDQTTTAARKLRTIFAEPRRLIWVSVDKEEFQDLVDRLEHFNSFLMGLLDSTHVRNLGRAVEMNYLELLQLRDDVKGLKSLTKALDRESSGHHRVASPFYSASWDNEPFESAIRERKADEAKRRYLRALTELKIRHIEVDQPEEPNISPISSRAIAMPLNISSFGFCQDDLKRLHGGHPKRRCIATWGDLDVWVEWIERQSRYQRDSAAEFVSEDRVMLLTRLLCEDMPPGFRVPRCLGYTKWDPGWNQRAQFGLVYEAPRGKDSKFTLITLRRILNYGSEPPITARISLSSALADSLFSFLAIDWLHKGLRSENILFFGEEVADTSLSIPYITGYDLAQPSEASEMDEEPPVDPWSDIYLHPNVQSGGARNFYRKSYDMYSLGIILLEIALWRPIETILGIEDLKAIGVSELRGIRGKLLGLHEERERGEFVDNLLTPPGSSKYLKEIAHKCGDSYRDIVELCLRASEAEKPAYRGESRGSMRSRLQIMFKQEITDKLQLMKEVLSKSD</sequence>
<dbReference type="Proteomes" id="UP001497680">
    <property type="component" value="Unassembled WGS sequence"/>
</dbReference>
<protein>
    <submittedName>
        <fullName evidence="1">Prion-inhibition and propagation-domain-containing protein</fullName>
    </submittedName>
</protein>
<evidence type="ECO:0000313" key="1">
    <source>
        <dbReference type="EMBL" id="KAI6080751.1"/>
    </source>
</evidence>
<comment type="caution">
    <text evidence="1">The sequence shown here is derived from an EMBL/GenBank/DDBJ whole genome shotgun (WGS) entry which is preliminary data.</text>
</comment>
<gene>
    <name evidence="1" type="ORF">F4821DRAFT_48543</name>
</gene>
<proteinExistence type="predicted"/>
<dbReference type="EMBL" id="MU394424">
    <property type="protein sequence ID" value="KAI6080751.1"/>
    <property type="molecule type" value="Genomic_DNA"/>
</dbReference>
<name>A0ACC0CK50_9PEZI</name>
<reference evidence="1 2" key="1">
    <citation type="journal article" date="2022" name="New Phytol.">
        <title>Ecological generalism drives hyperdiversity of secondary metabolite gene clusters in xylarialean endophytes.</title>
        <authorList>
            <person name="Franco M.E.E."/>
            <person name="Wisecaver J.H."/>
            <person name="Arnold A.E."/>
            <person name="Ju Y.M."/>
            <person name="Slot J.C."/>
            <person name="Ahrendt S."/>
            <person name="Moore L.P."/>
            <person name="Eastman K.E."/>
            <person name="Scott K."/>
            <person name="Konkel Z."/>
            <person name="Mondo S.J."/>
            <person name="Kuo A."/>
            <person name="Hayes R.D."/>
            <person name="Haridas S."/>
            <person name="Andreopoulos B."/>
            <person name="Riley R."/>
            <person name="LaButti K."/>
            <person name="Pangilinan J."/>
            <person name="Lipzen A."/>
            <person name="Amirebrahimi M."/>
            <person name="Yan J."/>
            <person name="Adam C."/>
            <person name="Keymanesh K."/>
            <person name="Ng V."/>
            <person name="Louie K."/>
            <person name="Northen T."/>
            <person name="Drula E."/>
            <person name="Henrissat B."/>
            <person name="Hsieh H.M."/>
            <person name="Youens-Clark K."/>
            <person name="Lutzoni F."/>
            <person name="Miadlikowska J."/>
            <person name="Eastwood D.C."/>
            <person name="Hamelin R.C."/>
            <person name="Grigoriev I.V."/>
            <person name="U'Ren J.M."/>
        </authorList>
    </citation>
    <scope>NUCLEOTIDE SEQUENCE [LARGE SCALE GENOMIC DNA]</scope>
    <source>
        <strain evidence="1 2">ER1909</strain>
    </source>
</reference>
<evidence type="ECO:0000313" key="2">
    <source>
        <dbReference type="Proteomes" id="UP001497680"/>
    </source>
</evidence>